<dbReference type="Gene3D" id="3.40.462.20">
    <property type="match status" value="1"/>
</dbReference>
<gene>
    <name evidence="7" type="ORF">CLV30_1295</name>
</gene>
<evidence type="ECO:0000256" key="2">
    <source>
        <dbReference type="ARBA" id="ARBA00005466"/>
    </source>
</evidence>
<dbReference type="InterPro" id="IPR050416">
    <property type="entry name" value="FAD-linked_Oxidoreductase"/>
</dbReference>
<keyword evidence="5" id="KW-0560">Oxidoreductase</keyword>
<dbReference type="SUPFAM" id="SSF56176">
    <property type="entry name" value="FAD-binding/transporter-associated domain-like"/>
    <property type="match status" value="1"/>
</dbReference>
<dbReference type="Gene3D" id="3.30.465.10">
    <property type="match status" value="1"/>
</dbReference>
<dbReference type="InterPro" id="IPR016166">
    <property type="entry name" value="FAD-bd_PCMH"/>
</dbReference>
<evidence type="ECO:0000256" key="3">
    <source>
        <dbReference type="ARBA" id="ARBA00022630"/>
    </source>
</evidence>
<protein>
    <submittedName>
        <fullName evidence="7">FAD/FMN-containing dehydrogenase</fullName>
    </submittedName>
</protein>
<dbReference type="InterPro" id="IPR016167">
    <property type="entry name" value="FAD-bd_PCMH_sub1"/>
</dbReference>
<dbReference type="AlphaFoldDB" id="A0A2P8DE81"/>
<name>A0A2P8DE81_9ACTN</name>
<proteinExistence type="inferred from homology"/>
<dbReference type="EMBL" id="PYGE01000029">
    <property type="protein sequence ID" value="PSK95536.1"/>
    <property type="molecule type" value="Genomic_DNA"/>
</dbReference>
<keyword evidence="8" id="KW-1185">Reference proteome</keyword>
<dbReference type="PROSITE" id="PS51387">
    <property type="entry name" value="FAD_PCMH"/>
    <property type="match status" value="1"/>
</dbReference>
<reference evidence="7 8" key="1">
    <citation type="submission" date="2018-03" db="EMBL/GenBank/DDBJ databases">
        <title>Genomic Encyclopedia of Archaeal and Bacterial Type Strains, Phase II (KMG-II): from individual species to whole genera.</title>
        <authorList>
            <person name="Goeker M."/>
        </authorList>
    </citation>
    <scope>NUCLEOTIDE SEQUENCE [LARGE SCALE GENOMIC DNA]</scope>
    <source>
        <strain evidence="7 8">DSM 45211</strain>
    </source>
</reference>
<evidence type="ECO:0000259" key="6">
    <source>
        <dbReference type="PROSITE" id="PS51387"/>
    </source>
</evidence>
<evidence type="ECO:0000313" key="7">
    <source>
        <dbReference type="EMBL" id="PSK95536.1"/>
    </source>
</evidence>
<dbReference type="GO" id="GO:0071949">
    <property type="term" value="F:FAD binding"/>
    <property type="evidence" value="ECO:0007669"/>
    <property type="project" value="InterPro"/>
</dbReference>
<dbReference type="Proteomes" id="UP000243528">
    <property type="component" value="Unassembled WGS sequence"/>
</dbReference>
<keyword evidence="3" id="KW-0285">Flavoprotein</keyword>
<organism evidence="7 8">
    <name type="scientific">Haloactinopolyspora alba</name>
    <dbReference type="NCBI Taxonomy" id="648780"/>
    <lineage>
        <taxon>Bacteria</taxon>
        <taxon>Bacillati</taxon>
        <taxon>Actinomycetota</taxon>
        <taxon>Actinomycetes</taxon>
        <taxon>Jiangellales</taxon>
        <taxon>Jiangellaceae</taxon>
        <taxon>Haloactinopolyspora</taxon>
    </lineage>
</organism>
<dbReference type="PANTHER" id="PTHR42973">
    <property type="entry name" value="BINDING OXIDOREDUCTASE, PUTATIVE (AFU_ORTHOLOGUE AFUA_1G17690)-RELATED"/>
    <property type="match status" value="1"/>
</dbReference>
<evidence type="ECO:0000313" key="8">
    <source>
        <dbReference type="Proteomes" id="UP000243528"/>
    </source>
</evidence>
<evidence type="ECO:0000256" key="4">
    <source>
        <dbReference type="ARBA" id="ARBA00022827"/>
    </source>
</evidence>
<dbReference type="Pfam" id="PF08031">
    <property type="entry name" value="BBE"/>
    <property type="match status" value="1"/>
</dbReference>
<dbReference type="InterPro" id="IPR016169">
    <property type="entry name" value="FAD-bd_PCMH_sub2"/>
</dbReference>
<comment type="caution">
    <text evidence="7">The sequence shown here is derived from an EMBL/GenBank/DDBJ whole genome shotgun (WGS) entry which is preliminary data.</text>
</comment>
<keyword evidence="4" id="KW-0274">FAD</keyword>
<feature type="domain" description="FAD-binding PCMH-type" evidence="6">
    <location>
        <begin position="66"/>
        <end position="236"/>
    </location>
</feature>
<dbReference type="PROSITE" id="PS00862">
    <property type="entry name" value="OX2_COVAL_FAD"/>
    <property type="match status" value="1"/>
</dbReference>
<evidence type="ECO:0000256" key="5">
    <source>
        <dbReference type="ARBA" id="ARBA00023002"/>
    </source>
</evidence>
<dbReference type="InterPro" id="IPR006093">
    <property type="entry name" value="Oxy_OxRdtase_FAD_BS"/>
</dbReference>
<dbReference type="InterPro" id="IPR012951">
    <property type="entry name" value="BBE"/>
</dbReference>
<sequence length="493" mass="52767">MNRSAASRTAVVSRDSSSGSVADFAAAPALPSGEAVANLEAGLRGEVVRPDDAGYDDARSVWNGMIDRRPALVVRCADVADVRSAVAFAREHGLPIAVRGGGHNVSGNAVCDGGVVVDLSALDGVDVDADRRRVRAEGGVTIGALDRATQAYGLAVPQGIVSETGVAGLTLGGGLGWLRRRHGLSCDNLVAVELVTADGQQVRADEQHHPELFWAVRGGGGNFGVVTAFEFRAHPVGPDVFVALVFHPWDGAASALRHWREWQADAPDEVSSLAVLWHAPAIEQIPQAYHHQPVLTFAAVHTGAVADGERELDAVRGNGAPIADLSAVMPYTEAQQVFDEDYPAGLRYYWKSRFLTELTDEAVDVLMELTESSPSPHSTLDLWQLGGEMARVSTEHTAFGDRSAPLLLGVEANWEDTADDDACLAWARRAHRAAEPFSTGAEYLNFPGFLEEGEAVVRQSFGTNYPRLVAVKNQYDPANVFRLNQNVTPDAPR</sequence>
<dbReference type="GO" id="GO:0016491">
    <property type="term" value="F:oxidoreductase activity"/>
    <property type="evidence" value="ECO:0007669"/>
    <property type="project" value="UniProtKB-KW"/>
</dbReference>
<comment type="cofactor">
    <cofactor evidence="1">
        <name>FAD</name>
        <dbReference type="ChEBI" id="CHEBI:57692"/>
    </cofactor>
</comment>
<dbReference type="InterPro" id="IPR006094">
    <property type="entry name" value="Oxid_FAD_bind_N"/>
</dbReference>
<comment type="similarity">
    <text evidence="2">Belongs to the oxygen-dependent FAD-linked oxidoreductase family.</text>
</comment>
<dbReference type="Pfam" id="PF01565">
    <property type="entry name" value="FAD_binding_4"/>
    <property type="match status" value="1"/>
</dbReference>
<dbReference type="RefSeq" id="WP_106539842.1">
    <property type="nucleotide sequence ID" value="NZ_ML142905.1"/>
</dbReference>
<dbReference type="InterPro" id="IPR036318">
    <property type="entry name" value="FAD-bd_PCMH-like_sf"/>
</dbReference>
<evidence type="ECO:0000256" key="1">
    <source>
        <dbReference type="ARBA" id="ARBA00001974"/>
    </source>
</evidence>
<accession>A0A2P8DE81</accession>
<dbReference type="Gene3D" id="3.30.43.10">
    <property type="entry name" value="Uridine Diphospho-n-acetylenolpyruvylglucosamine Reductase, domain 2"/>
    <property type="match status" value="1"/>
</dbReference>
<dbReference type="OrthoDB" id="5169292at2"/>
<dbReference type="PANTHER" id="PTHR42973:SF39">
    <property type="entry name" value="FAD-BINDING PCMH-TYPE DOMAIN-CONTAINING PROTEIN"/>
    <property type="match status" value="1"/>
</dbReference>